<protein>
    <submittedName>
        <fullName evidence="6 7">Transposase</fullName>
    </submittedName>
</protein>
<dbReference type="Pfam" id="PF13005">
    <property type="entry name" value="zf-IS66"/>
    <property type="match status" value="1"/>
</dbReference>
<dbReference type="EMBL" id="WEFP01000003">
    <property type="protein sequence ID" value="KAB7572663.1"/>
    <property type="molecule type" value="Genomic_DNA"/>
</dbReference>
<evidence type="ECO:0000313" key="7">
    <source>
        <dbReference type="EMBL" id="KWX16205.1"/>
    </source>
</evidence>
<evidence type="ECO:0000313" key="10">
    <source>
        <dbReference type="Proteomes" id="UP000249070"/>
    </source>
</evidence>
<dbReference type="InterPro" id="IPR052344">
    <property type="entry name" value="Transposase-related"/>
</dbReference>
<dbReference type="PATRIC" id="fig|1352.1358.peg.2808"/>
<organism evidence="7 9">
    <name type="scientific">Enterococcus faecium</name>
    <name type="common">Streptococcus faecium</name>
    <dbReference type="NCBI Taxonomy" id="1352"/>
    <lineage>
        <taxon>Bacteria</taxon>
        <taxon>Bacillati</taxon>
        <taxon>Bacillota</taxon>
        <taxon>Bacilli</taxon>
        <taxon>Lactobacillales</taxon>
        <taxon>Enterococcaceae</taxon>
        <taxon>Enterococcus</taxon>
    </lineage>
</organism>
<evidence type="ECO:0000256" key="2">
    <source>
        <dbReference type="SAM" id="MobiDB-lite"/>
    </source>
</evidence>
<feature type="domain" description="Transposase IS66 central" evidence="3">
    <location>
        <begin position="177"/>
        <end position="450"/>
    </location>
</feature>
<dbReference type="AlphaFoldDB" id="A0A132P1K4"/>
<dbReference type="InterPro" id="IPR004291">
    <property type="entry name" value="Transposase_IS66_central"/>
</dbReference>
<feature type="domain" description="Transposase TnpC homeodomain" evidence="5">
    <location>
        <begin position="29"/>
        <end position="99"/>
    </location>
</feature>
<evidence type="ECO:0000259" key="4">
    <source>
        <dbReference type="Pfam" id="PF13005"/>
    </source>
</evidence>
<dbReference type="Pfam" id="PF13007">
    <property type="entry name" value="LZ_Tnp_IS66"/>
    <property type="match status" value="1"/>
</dbReference>
<evidence type="ECO:0000256" key="1">
    <source>
        <dbReference type="SAM" id="Coils"/>
    </source>
</evidence>
<evidence type="ECO:0000313" key="9">
    <source>
        <dbReference type="Proteomes" id="UP000070452"/>
    </source>
</evidence>
<reference evidence="6 11" key="3">
    <citation type="submission" date="2019-10" db="EMBL/GenBank/DDBJ databases">
        <title>Evolutionary dynamics of vancomycin-resistant Enterococcus faecium during gastrointestinal tract colonization and bloodstream infection in immunocompromised pediatric patients.</title>
        <authorList>
            <person name="Chilambi G.S."/>
            <person name="Nordstrom H.R."/>
            <person name="Evans D.R."/>
            <person name="Ferrolino J."/>
            <person name="Hayden R.T."/>
            <person name="Maron G.M."/>
            <person name="Vo A.N."/>
            <person name="Gilmore M.S."/>
            <person name="Wolf J."/>
            <person name="Rosch J.W."/>
            <person name="Van Tyne D."/>
        </authorList>
    </citation>
    <scope>NUCLEOTIDE SEQUENCE [LARGE SCALE GENOMIC DNA]</scope>
    <source>
        <strain evidence="6 11">VRECG27</strain>
    </source>
</reference>
<evidence type="ECO:0000313" key="11">
    <source>
        <dbReference type="Proteomes" id="UP000469871"/>
    </source>
</evidence>
<dbReference type="Proteomes" id="UP000469871">
    <property type="component" value="Unassembled WGS sequence"/>
</dbReference>
<accession>A0A132P1K4</accession>
<dbReference type="EMBL" id="LRHK01000008">
    <property type="protein sequence ID" value="KWX16205.1"/>
    <property type="molecule type" value="Genomic_DNA"/>
</dbReference>
<reference evidence="7 9" key="1">
    <citation type="submission" date="2016-01" db="EMBL/GenBank/DDBJ databases">
        <title>Molecular Mechanisms for transfer of large genomic segments between Enterococcus faecium strains.</title>
        <authorList>
            <person name="Garcia-Solache M.A."/>
            <person name="Lebreton F."/>
            <person name="Mclaughlin R.E."/>
            <person name="Whiteaker J.D."/>
            <person name="Gilmore M.S."/>
            <person name="Rice L.B."/>
        </authorList>
    </citation>
    <scope>NUCLEOTIDE SEQUENCE [LARGE SCALE GENOMIC DNA]</scope>
    <source>
        <strain evidence="7 9">D344RRF x C68</strain>
    </source>
</reference>
<feature type="domain" description="Transposase IS66 zinc-finger binding" evidence="4">
    <location>
        <begin position="110"/>
        <end position="155"/>
    </location>
</feature>
<feature type="coiled-coil region" evidence="1">
    <location>
        <begin position="5"/>
        <end position="39"/>
    </location>
</feature>
<gene>
    <name evidence="7" type="ORF">AWT83_15795</name>
    <name evidence="8" type="ORF">DKP91_12805</name>
    <name evidence="6" type="ORF">GBM73_14825</name>
</gene>
<dbReference type="InterPro" id="IPR024474">
    <property type="entry name" value="Znf_dom_IS66"/>
</dbReference>
<evidence type="ECO:0000259" key="5">
    <source>
        <dbReference type="Pfam" id="PF13007"/>
    </source>
</evidence>
<dbReference type="RefSeq" id="WP_002300843.1">
    <property type="nucleotide sequence ID" value="NZ_AP019409.1"/>
</dbReference>
<dbReference type="EMBL" id="QHGU01000089">
    <property type="protein sequence ID" value="PZM54274.1"/>
    <property type="molecule type" value="Genomic_DNA"/>
</dbReference>
<proteinExistence type="predicted"/>
<dbReference type="InterPro" id="IPR024463">
    <property type="entry name" value="Transposase_TnpC_homeodom"/>
</dbReference>
<feature type="region of interest" description="Disordered" evidence="2">
    <location>
        <begin position="43"/>
        <end position="77"/>
    </location>
</feature>
<dbReference type="Proteomes" id="UP000249070">
    <property type="component" value="Unassembled WGS sequence"/>
</dbReference>
<sequence length="506" mass="58404">MTKMESELLVQIKQLTQLLEIQQQENTLLREQIAEMNRRLFGRKKETPPVDGQIDLLDDSTFNEPEHTGQESQEPITVSSFKRRKRKGLKALSLEGLPEVPIHYELKGADCLCEDCGHTLHDIGATRLREEPLYVPAHIEKQVIYQHAYHCRECEALGETKIKKAPVPKPLINNSLGSSSIVTQSIWEKFVKKVPAYRQEKEWHALGFPLDRKKITNWHIKVSEMVLEPIYNCLHQELSNQEVLHADETSYRVLNTHKEKTFYWLYASGKSEEKQVVLYEHANSRSVDEPKSFLESFSGFLHTDGYAAYGKLPVNNVYCWAHVRRKFFEALGKQPSPKSHAKIGLDFCDKMFRIERTFNKLSAEERFVARKETLQPVMTEFFHWCESFAYLPKSQLGKAVQYAVNHKDGLQIVLLDGRLELSNNRAERAIKELVIGRKNWLFSKSLKGARSNGIILSIIQTAVANGLNIRKYLNHLFTEIPNLSSMTPEALRAYLPWNQQIQEICK</sequence>
<name>A0A132P1K4_ENTFC</name>
<dbReference type="PANTHER" id="PTHR33678:SF1">
    <property type="entry name" value="BLL1576 PROTEIN"/>
    <property type="match status" value="1"/>
</dbReference>
<evidence type="ECO:0000313" key="8">
    <source>
        <dbReference type="EMBL" id="PZM54274.1"/>
    </source>
</evidence>
<comment type="caution">
    <text evidence="7">The sequence shown here is derived from an EMBL/GenBank/DDBJ whole genome shotgun (WGS) entry which is preliminary data.</text>
</comment>
<dbReference type="Pfam" id="PF03050">
    <property type="entry name" value="DDE_Tnp_IS66"/>
    <property type="match status" value="1"/>
</dbReference>
<evidence type="ECO:0000259" key="3">
    <source>
        <dbReference type="Pfam" id="PF03050"/>
    </source>
</evidence>
<dbReference type="Proteomes" id="UP000070452">
    <property type="component" value="Unassembled WGS sequence"/>
</dbReference>
<dbReference type="PANTHER" id="PTHR33678">
    <property type="entry name" value="BLL1576 PROTEIN"/>
    <property type="match status" value="1"/>
</dbReference>
<reference evidence="8 10" key="2">
    <citation type="submission" date="2018-05" db="EMBL/GenBank/DDBJ databases">
        <title>Vancomycin-resistant Enterococcus faecium strain from Chelyabinsk, Russia.</title>
        <authorList>
            <person name="Gostev V."/>
            <person name="Goncharov A."/>
            <person name="Kolodzhieva V."/>
            <person name="Suvorov A."/>
            <person name="Sidorenko S."/>
            <person name="Zueva L."/>
        </authorList>
    </citation>
    <scope>NUCLEOTIDE SEQUENCE [LARGE SCALE GENOMIC DNA]</scope>
    <source>
        <strain evidence="8 10">20</strain>
    </source>
</reference>
<keyword evidence="1" id="KW-0175">Coiled coil</keyword>
<dbReference type="NCBIfam" id="NF033517">
    <property type="entry name" value="transpos_IS66"/>
    <property type="match status" value="1"/>
</dbReference>
<evidence type="ECO:0000313" key="6">
    <source>
        <dbReference type="EMBL" id="KAB7572663.1"/>
    </source>
</evidence>